<protein>
    <recommendedName>
        <fullName evidence="3">Nucleoside 2-deoxyribosyltransferase</fullName>
    </recommendedName>
</protein>
<organism evidence="1 2">
    <name type="scientific">Candidatus Berkelbacteria bacterium RIFCSPHIGHO2_12_FULL_36_9</name>
    <dbReference type="NCBI Taxonomy" id="1797469"/>
    <lineage>
        <taxon>Bacteria</taxon>
        <taxon>Candidatus Berkelbacteria</taxon>
    </lineage>
</organism>
<sequence length="188" mass="21828">MYEHVFEKIEKRRKTLKINLKFIEFLEKPSSIIKDHLRLAESKLSQSKKIVYIGGSLTHVPPDEKIRYEKSAKLVDKLGGFGYAPHIYGTDPIKHLNVSPQDVRDIDFFWSVLMSDLSIFWCDYPAFGPGIEMAWAEVYNIPSIKIINNKIKLSRLAKGLRDKSKIIEYDSDKDLFKNLKNKLNKILL</sequence>
<evidence type="ECO:0008006" key="3">
    <source>
        <dbReference type="Google" id="ProtNLM"/>
    </source>
</evidence>
<comment type="caution">
    <text evidence="1">The sequence shown here is derived from an EMBL/GenBank/DDBJ whole genome shotgun (WGS) entry which is preliminary data.</text>
</comment>
<proteinExistence type="predicted"/>
<dbReference type="Gene3D" id="3.40.50.450">
    <property type="match status" value="1"/>
</dbReference>
<dbReference type="Proteomes" id="UP000176451">
    <property type="component" value="Unassembled WGS sequence"/>
</dbReference>
<dbReference type="STRING" id="1797469.A3F08_01200"/>
<dbReference type="AlphaFoldDB" id="A0A1F5EGV0"/>
<gene>
    <name evidence="1" type="ORF">A3F08_01200</name>
</gene>
<reference evidence="1 2" key="1">
    <citation type="journal article" date="2016" name="Nat. Commun.">
        <title>Thousands of microbial genomes shed light on interconnected biogeochemical processes in an aquifer system.</title>
        <authorList>
            <person name="Anantharaman K."/>
            <person name="Brown C.T."/>
            <person name="Hug L.A."/>
            <person name="Sharon I."/>
            <person name="Castelle C.J."/>
            <person name="Probst A.J."/>
            <person name="Thomas B.C."/>
            <person name="Singh A."/>
            <person name="Wilkins M.J."/>
            <person name="Karaoz U."/>
            <person name="Brodie E.L."/>
            <person name="Williams K.H."/>
            <person name="Hubbard S.S."/>
            <person name="Banfield J.F."/>
        </authorList>
    </citation>
    <scope>NUCLEOTIDE SEQUENCE [LARGE SCALE GENOMIC DNA]</scope>
</reference>
<evidence type="ECO:0000313" key="2">
    <source>
        <dbReference type="Proteomes" id="UP000176451"/>
    </source>
</evidence>
<name>A0A1F5EGV0_9BACT</name>
<evidence type="ECO:0000313" key="1">
    <source>
        <dbReference type="EMBL" id="OGD66444.1"/>
    </source>
</evidence>
<dbReference type="EMBL" id="MEZV01000038">
    <property type="protein sequence ID" value="OGD66444.1"/>
    <property type="molecule type" value="Genomic_DNA"/>
</dbReference>
<accession>A0A1F5EGV0</accession>